<dbReference type="Pfam" id="PF01219">
    <property type="entry name" value="DAGK_prokar"/>
    <property type="match status" value="1"/>
</dbReference>
<dbReference type="Gene3D" id="1.10.287.3610">
    <property type="match status" value="1"/>
</dbReference>
<evidence type="ECO:0000256" key="9">
    <source>
        <dbReference type="ARBA" id="ARBA00022840"/>
    </source>
</evidence>
<keyword evidence="10 15" id="KW-1133">Transmembrane helix</keyword>
<dbReference type="GO" id="GO:0016301">
    <property type="term" value="F:kinase activity"/>
    <property type="evidence" value="ECO:0007669"/>
    <property type="project" value="UniProtKB-KW"/>
</dbReference>
<dbReference type="EC" id="2.7.1.-" evidence="16"/>
<evidence type="ECO:0000256" key="14">
    <source>
        <dbReference type="ARBA" id="ARBA00023264"/>
    </source>
</evidence>
<evidence type="ECO:0000256" key="6">
    <source>
        <dbReference type="ARBA" id="ARBA00022692"/>
    </source>
</evidence>
<evidence type="ECO:0000256" key="4">
    <source>
        <dbReference type="ARBA" id="ARBA00022516"/>
    </source>
</evidence>
<accession>A0ABU1BSL4</accession>
<comment type="similarity">
    <text evidence="2">Belongs to the bacterial diacylglycerol kinase family.</text>
</comment>
<keyword evidence="9" id="KW-0067">ATP-binding</keyword>
<evidence type="ECO:0000256" key="7">
    <source>
        <dbReference type="ARBA" id="ARBA00022741"/>
    </source>
</evidence>
<reference evidence="16 17" key="1">
    <citation type="submission" date="2023-08" db="EMBL/GenBank/DDBJ databases">
        <title>Oxalobacteraceae gen .nov., isolated from river sludge outside the plant.</title>
        <authorList>
            <person name="Zhao S.Y."/>
        </authorList>
    </citation>
    <scope>NUCLEOTIDE SEQUENCE [LARGE SCALE GENOMIC DNA]</scope>
    <source>
        <strain evidence="16 17">R-40</strain>
    </source>
</reference>
<evidence type="ECO:0000256" key="11">
    <source>
        <dbReference type="ARBA" id="ARBA00023098"/>
    </source>
</evidence>
<keyword evidence="8 16" id="KW-0418">Kinase</keyword>
<gene>
    <name evidence="16" type="ORF">Q8A64_15655</name>
</gene>
<keyword evidence="5 16" id="KW-0808">Transferase</keyword>
<evidence type="ECO:0000256" key="2">
    <source>
        <dbReference type="ARBA" id="ARBA00005967"/>
    </source>
</evidence>
<organism evidence="16 17">
    <name type="scientific">Keguizhuia sedimenti</name>
    <dbReference type="NCBI Taxonomy" id="3064264"/>
    <lineage>
        <taxon>Bacteria</taxon>
        <taxon>Pseudomonadati</taxon>
        <taxon>Pseudomonadota</taxon>
        <taxon>Betaproteobacteria</taxon>
        <taxon>Burkholderiales</taxon>
        <taxon>Oxalobacteraceae</taxon>
        <taxon>Keguizhuia</taxon>
    </lineage>
</organism>
<keyword evidence="4" id="KW-0444">Lipid biosynthesis</keyword>
<dbReference type="PANTHER" id="PTHR34299">
    <property type="entry name" value="DIACYLGLYCEROL KINASE"/>
    <property type="match status" value="1"/>
</dbReference>
<dbReference type="InterPro" id="IPR000829">
    <property type="entry name" value="DAGK"/>
</dbReference>
<feature type="transmembrane region" description="Helical" evidence="15">
    <location>
        <begin position="104"/>
        <end position="128"/>
    </location>
</feature>
<keyword evidence="3" id="KW-1003">Cell membrane</keyword>
<evidence type="ECO:0000256" key="8">
    <source>
        <dbReference type="ARBA" id="ARBA00022777"/>
    </source>
</evidence>
<keyword evidence="7" id="KW-0547">Nucleotide-binding</keyword>
<comment type="caution">
    <text evidence="16">The sequence shown here is derived from an EMBL/GenBank/DDBJ whole genome shotgun (WGS) entry which is preliminary data.</text>
</comment>
<evidence type="ECO:0000256" key="12">
    <source>
        <dbReference type="ARBA" id="ARBA00023136"/>
    </source>
</evidence>
<dbReference type="EMBL" id="JAUYVH010000013">
    <property type="protein sequence ID" value="MDQ9171849.1"/>
    <property type="molecule type" value="Genomic_DNA"/>
</dbReference>
<dbReference type="PANTHER" id="PTHR34299:SF1">
    <property type="entry name" value="DIACYLGLYCEROL KINASE"/>
    <property type="match status" value="1"/>
</dbReference>
<evidence type="ECO:0000256" key="3">
    <source>
        <dbReference type="ARBA" id="ARBA00022475"/>
    </source>
</evidence>
<dbReference type="RefSeq" id="WP_338437813.1">
    <property type="nucleotide sequence ID" value="NZ_JAUYVH010000013.1"/>
</dbReference>
<evidence type="ECO:0000313" key="16">
    <source>
        <dbReference type="EMBL" id="MDQ9171849.1"/>
    </source>
</evidence>
<evidence type="ECO:0000256" key="5">
    <source>
        <dbReference type="ARBA" id="ARBA00022679"/>
    </source>
</evidence>
<comment type="subcellular location">
    <subcellularLocation>
        <location evidence="1">Cell membrane</location>
        <topology evidence="1">Multi-pass membrane protein</topology>
    </subcellularLocation>
</comment>
<dbReference type="InterPro" id="IPR033717">
    <property type="entry name" value="UDPK"/>
</dbReference>
<keyword evidence="13" id="KW-0594">Phospholipid biosynthesis</keyword>
<keyword evidence="14" id="KW-1208">Phospholipid metabolism</keyword>
<feature type="transmembrane region" description="Helical" evidence="15">
    <location>
        <begin position="65"/>
        <end position="83"/>
    </location>
</feature>
<keyword evidence="12 15" id="KW-0472">Membrane</keyword>
<protein>
    <submittedName>
        <fullName evidence="16">Diacylglycerol kinase family protein</fullName>
        <ecNumber evidence="16">2.7.1.-</ecNumber>
    </submittedName>
</protein>
<evidence type="ECO:0000256" key="1">
    <source>
        <dbReference type="ARBA" id="ARBA00004651"/>
    </source>
</evidence>
<dbReference type="Proteomes" id="UP001225596">
    <property type="component" value="Unassembled WGS sequence"/>
</dbReference>
<name>A0ABU1BSL4_9BURK</name>
<keyword evidence="17" id="KW-1185">Reference proteome</keyword>
<evidence type="ECO:0000256" key="10">
    <source>
        <dbReference type="ARBA" id="ARBA00022989"/>
    </source>
</evidence>
<evidence type="ECO:0000256" key="13">
    <source>
        <dbReference type="ARBA" id="ARBA00023209"/>
    </source>
</evidence>
<keyword evidence="6 15" id="KW-0812">Transmembrane</keyword>
<proteinExistence type="inferred from homology"/>
<evidence type="ECO:0000256" key="15">
    <source>
        <dbReference type="SAM" id="Phobius"/>
    </source>
</evidence>
<keyword evidence="11" id="KW-0443">Lipid metabolism</keyword>
<feature type="transmembrane region" description="Helical" evidence="15">
    <location>
        <begin position="39"/>
        <end position="59"/>
    </location>
</feature>
<dbReference type="CDD" id="cd14265">
    <property type="entry name" value="UDPK_IM_like"/>
    <property type="match status" value="1"/>
</dbReference>
<sequence>MNETGTTATRKKFTVAARLKSFSYAMQGIGFVLRTQHNAWLHLLATLGVIMLALFLGFTPDDWRWLVVAMAIVWFAETINTAMEYLCDVVSPHYAEAVKRAKDIAAGAVLISAVAALVVGVLTFLPYLKQVS</sequence>
<evidence type="ECO:0000313" key="17">
    <source>
        <dbReference type="Proteomes" id="UP001225596"/>
    </source>
</evidence>
<dbReference type="InterPro" id="IPR036945">
    <property type="entry name" value="DAGK_sf"/>
</dbReference>